<reference evidence="1 2" key="1">
    <citation type="submission" date="2014-04" db="EMBL/GenBank/DDBJ databases">
        <authorList>
            <consortium name="DOE Joint Genome Institute"/>
            <person name="Kuo A."/>
            <person name="Kohler A."/>
            <person name="Jargeat P."/>
            <person name="Nagy L.G."/>
            <person name="Floudas D."/>
            <person name="Copeland A."/>
            <person name="Barry K.W."/>
            <person name="Cichocki N."/>
            <person name="Veneault-Fourrey C."/>
            <person name="LaButti K."/>
            <person name="Lindquist E.A."/>
            <person name="Lipzen A."/>
            <person name="Lundell T."/>
            <person name="Morin E."/>
            <person name="Murat C."/>
            <person name="Sun H."/>
            <person name="Tunlid A."/>
            <person name="Henrissat B."/>
            <person name="Grigoriev I.V."/>
            <person name="Hibbett D.S."/>
            <person name="Martin F."/>
            <person name="Nordberg H.P."/>
            <person name="Cantor M.N."/>
            <person name="Hua S.X."/>
        </authorList>
    </citation>
    <scope>NUCLEOTIDE SEQUENCE [LARGE SCALE GENOMIC DNA]</scope>
    <source>
        <strain evidence="1 2">Ve08.2h10</strain>
    </source>
</reference>
<evidence type="ECO:0000313" key="1">
    <source>
        <dbReference type="EMBL" id="KIL01057.1"/>
    </source>
</evidence>
<dbReference type="HOGENOM" id="CLU_2997074_0_0_1"/>
<organism evidence="1 2">
    <name type="scientific">Paxillus rubicundulus Ve08.2h10</name>
    <dbReference type="NCBI Taxonomy" id="930991"/>
    <lineage>
        <taxon>Eukaryota</taxon>
        <taxon>Fungi</taxon>
        <taxon>Dikarya</taxon>
        <taxon>Basidiomycota</taxon>
        <taxon>Agaricomycotina</taxon>
        <taxon>Agaricomycetes</taxon>
        <taxon>Agaricomycetidae</taxon>
        <taxon>Boletales</taxon>
        <taxon>Paxilineae</taxon>
        <taxon>Paxillaceae</taxon>
        <taxon>Paxillus</taxon>
    </lineage>
</organism>
<dbReference type="Proteomes" id="UP000054538">
    <property type="component" value="Unassembled WGS sequence"/>
</dbReference>
<dbReference type="AlphaFoldDB" id="A0A0D0E759"/>
<dbReference type="EMBL" id="KN824823">
    <property type="protein sequence ID" value="KIL01057.1"/>
    <property type="molecule type" value="Genomic_DNA"/>
</dbReference>
<sequence>MILTTLQRQRVAVDGALAVVIHANVSNGSGFPFFTAVTICWAPSKVLTDYEDHSGSR</sequence>
<name>A0A0D0E759_9AGAM</name>
<keyword evidence="2" id="KW-1185">Reference proteome</keyword>
<evidence type="ECO:0000313" key="2">
    <source>
        <dbReference type="Proteomes" id="UP000054538"/>
    </source>
</evidence>
<reference evidence="2" key="2">
    <citation type="submission" date="2015-01" db="EMBL/GenBank/DDBJ databases">
        <title>Evolutionary Origins and Diversification of the Mycorrhizal Mutualists.</title>
        <authorList>
            <consortium name="DOE Joint Genome Institute"/>
            <consortium name="Mycorrhizal Genomics Consortium"/>
            <person name="Kohler A."/>
            <person name="Kuo A."/>
            <person name="Nagy L.G."/>
            <person name="Floudas D."/>
            <person name="Copeland A."/>
            <person name="Barry K.W."/>
            <person name="Cichocki N."/>
            <person name="Veneault-Fourrey C."/>
            <person name="LaButti K."/>
            <person name="Lindquist E.A."/>
            <person name="Lipzen A."/>
            <person name="Lundell T."/>
            <person name="Morin E."/>
            <person name="Murat C."/>
            <person name="Riley R."/>
            <person name="Ohm R."/>
            <person name="Sun H."/>
            <person name="Tunlid A."/>
            <person name="Henrissat B."/>
            <person name="Grigoriev I.V."/>
            <person name="Hibbett D.S."/>
            <person name="Martin F."/>
        </authorList>
    </citation>
    <scope>NUCLEOTIDE SEQUENCE [LARGE SCALE GENOMIC DNA]</scope>
    <source>
        <strain evidence="2">Ve08.2h10</strain>
    </source>
</reference>
<dbReference type="InParanoid" id="A0A0D0E759"/>
<gene>
    <name evidence="1" type="ORF">PAXRUDRAFT_821074</name>
</gene>
<proteinExistence type="predicted"/>
<protein>
    <submittedName>
        <fullName evidence="1">Uncharacterized protein</fullName>
    </submittedName>
</protein>
<accession>A0A0D0E759</accession>